<dbReference type="Proteomes" id="UP000321034">
    <property type="component" value="Unassembled WGS sequence"/>
</dbReference>
<dbReference type="CDD" id="cd03392">
    <property type="entry name" value="PAP2_like_2"/>
    <property type="match status" value="1"/>
</dbReference>
<dbReference type="RefSeq" id="WP_147893171.1">
    <property type="nucleotide sequence ID" value="NZ_BAAANR010000001.1"/>
</dbReference>
<keyword evidence="1" id="KW-0472">Membrane</keyword>
<organism evidence="3 4">
    <name type="scientific">Microbacterium hatanonis</name>
    <dbReference type="NCBI Taxonomy" id="404366"/>
    <lineage>
        <taxon>Bacteria</taxon>
        <taxon>Bacillati</taxon>
        <taxon>Actinomycetota</taxon>
        <taxon>Actinomycetes</taxon>
        <taxon>Micrococcales</taxon>
        <taxon>Microbacteriaceae</taxon>
        <taxon>Microbacterium</taxon>
    </lineage>
</organism>
<keyword evidence="4" id="KW-1185">Reference proteome</keyword>
<dbReference type="PANTHER" id="PTHR14969">
    <property type="entry name" value="SPHINGOSINE-1-PHOSPHATE PHOSPHOHYDROLASE"/>
    <property type="match status" value="1"/>
</dbReference>
<dbReference type="OrthoDB" id="5289372at2"/>
<feature type="transmembrane region" description="Helical" evidence="1">
    <location>
        <begin position="111"/>
        <end position="136"/>
    </location>
</feature>
<evidence type="ECO:0000256" key="1">
    <source>
        <dbReference type="SAM" id="Phobius"/>
    </source>
</evidence>
<name>A0A5C8I341_9MICO</name>
<comment type="caution">
    <text evidence="3">The sequence shown here is derived from an EMBL/GenBank/DDBJ whole genome shotgun (WGS) entry which is preliminary data.</text>
</comment>
<feature type="domain" description="Phosphatidic acid phosphatase type 2/haloperoxidase" evidence="2">
    <location>
        <begin position="147"/>
        <end position="260"/>
    </location>
</feature>
<gene>
    <name evidence="3" type="ORF">FVP77_02915</name>
</gene>
<dbReference type="SUPFAM" id="SSF48317">
    <property type="entry name" value="Acid phosphatase/Vanadium-dependent haloperoxidase"/>
    <property type="match status" value="1"/>
</dbReference>
<dbReference type="Gene3D" id="1.20.144.10">
    <property type="entry name" value="Phosphatidic acid phosphatase type 2/haloperoxidase"/>
    <property type="match status" value="1"/>
</dbReference>
<accession>A0A5C8I341</accession>
<dbReference type="AlphaFoldDB" id="A0A5C8I341"/>
<evidence type="ECO:0000313" key="3">
    <source>
        <dbReference type="EMBL" id="TXK12444.1"/>
    </source>
</evidence>
<dbReference type="InterPro" id="IPR036938">
    <property type="entry name" value="PAP2/HPO_sf"/>
</dbReference>
<protein>
    <submittedName>
        <fullName evidence="3">Phosphatase PAP2 family protein</fullName>
    </submittedName>
</protein>
<feature type="transmembrane region" description="Helical" evidence="1">
    <location>
        <begin position="249"/>
        <end position="267"/>
    </location>
</feature>
<dbReference type="InterPro" id="IPR000326">
    <property type="entry name" value="PAP2/HPO"/>
</dbReference>
<evidence type="ECO:0000313" key="4">
    <source>
        <dbReference type="Proteomes" id="UP000321034"/>
    </source>
</evidence>
<sequence length="285" mass="30514">MKREQTEDPSDSAPGVEGELKEDRYVGGRDLTHWSTRAGAAVEHVARRVGERIGPYTALVITLIVGLALVVALSVAAVEVYDAVADGDGVAGIDEPMLLFMMTLRSPGFDVAVTAFTDIAGTIGMPVIAVLGMLVLGIKRRSWTPVVIIAAAGAGSLLMTIAGKELIQRERPPLVDAVPPFEYSPSFPSGHTLNAVAVVGAIAYLLVLRRTSRGARIAIIAAAVAFDLLVGMSRVYLGHHWFTDVLVGWILGVLWLALVITAHRLYLTIRRQRHPSPDAVPVDRS</sequence>
<keyword evidence="1" id="KW-1133">Transmembrane helix</keyword>
<keyword evidence="1" id="KW-0812">Transmembrane</keyword>
<dbReference type="PANTHER" id="PTHR14969:SF13">
    <property type="entry name" value="AT30094P"/>
    <property type="match status" value="1"/>
</dbReference>
<dbReference type="Pfam" id="PF01569">
    <property type="entry name" value="PAP2"/>
    <property type="match status" value="1"/>
</dbReference>
<evidence type="ECO:0000259" key="2">
    <source>
        <dbReference type="SMART" id="SM00014"/>
    </source>
</evidence>
<reference evidence="3 4" key="1">
    <citation type="submission" date="2019-08" db="EMBL/GenBank/DDBJ databases">
        <authorList>
            <person name="Dong K."/>
        </authorList>
    </citation>
    <scope>NUCLEOTIDE SEQUENCE [LARGE SCALE GENOMIC DNA]</scope>
    <source>
        <strain evidence="3 4">JCM14558</strain>
    </source>
</reference>
<dbReference type="SMART" id="SM00014">
    <property type="entry name" value="acidPPc"/>
    <property type="match status" value="1"/>
</dbReference>
<feature type="transmembrane region" description="Helical" evidence="1">
    <location>
        <begin position="56"/>
        <end position="78"/>
    </location>
</feature>
<feature type="transmembrane region" description="Helical" evidence="1">
    <location>
        <begin position="191"/>
        <end position="208"/>
    </location>
</feature>
<dbReference type="EMBL" id="VRSV01000001">
    <property type="protein sequence ID" value="TXK12444.1"/>
    <property type="molecule type" value="Genomic_DNA"/>
</dbReference>
<proteinExistence type="predicted"/>
<feature type="transmembrane region" description="Helical" evidence="1">
    <location>
        <begin position="215"/>
        <end position="237"/>
    </location>
</feature>
<feature type="transmembrane region" description="Helical" evidence="1">
    <location>
        <begin position="143"/>
        <end position="163"/>
    </location>
</feature>